<dbReference type="RefSeq" id="WP_377585238.1">
    <property type="nucleotide sequence ID" value="NZ_JBHTKA010000015.1"/>
</dbReference>
<dbReference type="InterPro" id="IPR009057">
    <property type="entry name" value="Homeodomain-like_sf"/>
</dbReference>
<dbReference type="Pfam" id="PF12833">
    <property type="entry name" value="HTH_18"/>
    <property type="match status" value="1"/>
</dbReference>
<dbReference type="InterPro" id="IPR018060">
    <property type="entry name" value="HTH_AraC"/>
</dbReference>
<evidence type="ECO:0000256" key="3">
    <source>
        <dbReference type="ARBA" id="ARBA00023163"/>
    </source>
</evidence>
<dbReference type="PROSITE" id="PS01124">
    <property type="entry name" value="HTH_ARAC_FAMILY_2"/>
    <property type="match status" value="1"/>
</dbReference>
<feature type="domain" description="HTH araC/xylS-type" evidence="4">
    <location>
        <begin position="153"/>
        <end position="253"/>
    </location>
</feature>
<dbReference type="Proteomes" id="UP001597112">
    <property type="component" value="Unassembled WGS sequence"/>
</dbReference>
<evidence type="ECO:0000313" key="5">
    <source>
        <dbReference type="EMBL" id="MFD1003086.1"/>
    </source>
</evidence>
<dbReference type="InterPro" id="IPR046532">
    <property type="entry name" value="DUF6597"/>
</dbReference>
<keyword evidence="3" id="KW-0804">Transcription</keyword>
<name>A0ABW3KBU7_9BACT</name>
<evidence type="ECO:0000259" key="4">
    <source>
        <dbReference type="PROSITE" id="PS01124"/>
    </source>
</evidence>
<sequence>MRIENYSPRDELRPFIKTFTIIESESGMVNKILPEASLIMAFRFNGSIRYTQQDETGILPLSVISGVRKSPRIMDYAKKTSILLVKFHAGGATAFFREPLHELFETSISLDDLLPRTELIYIEEQLAEARSHAARISTMERFLLSKLRPALPDSLINHAIQTIRSANGIIRIQELLSDLPISRDPFEKKFRRIVGTSPKQFAALLRMRHVIDSHAAQQSLTDTAHAAGYFDQAHFIKDFKSFTGETPNAFFKSSKFW</sequence>
<organism evidence="5 6">
    <name type="scientific">Ohtaekwangia kribbensis</name>
    <dbReference type="NCBI Taxonomy" id="688913"/>
    <lineage>
        <taxon>Bacteria</taxon>
        <taxon>Pseudomonadati</taxon>
        <taxon>Bacteroidota</taxon>
        <taxon>Cytophagia</taxon>
        <taxon>Cytophagales</taxon>
        <taxon>Fulvivirgaceae</taxon>
        <taxon>Ohtaekwangia</taxon>
    </lineage>
</organism>
<dbReference type="InterPro" id="IPR050204">
    <property type="entry name" value="AraC_XylS_family_regulators"/>
</dbReference>
<evidence type="ECO:0000313" key="6">
    <source>
        <dbReference type="Proteomes" id="UP001597112"/>
    </source>
</evidence>
<dbReference type="PANTHER" id="PTHR46796">
    <property type="entry name" value="HTH-TYPE TRANSCRIPTIONAL ACTIVATOR RHAS-RELATED"/>
    <property type="match status" value="1"/>
</dbReference>
<proteinExistence type="predicted"/>
<dbReference type="PANTHER" id="PTHR46796:SF13">
    <property type="entry name" value="HTH-TYPE TRANSCRIPTIONAL ACTIVATOR RHAS"/>
    <property type="match status" value="1"/>
</dbReference>
<reference evidence="6" key="1">
    <citation type="journal article" date="2019" name="Int. J. Syst. Evol. Microbiol.">
        <title>The Global Catalogue of Microorganisms (GCM) 10K type strain sequencing project: providing services to taxonomists for standard genome sequencing and annotation.</title>
        <authorList>
            <consortium name="The Broad Institute Genomics Platform"/>
            <consortium name="The Broad Institute Genome Sequencing Center for Infectious Disease"/>
            <person name="Wu L."/>
            <person name="Ma J."/>
        </authorList>
    </citation>
    <scope>NUCLEOTIDE SEQUENCE [LARGE SCALE GENOMIC DNA]</scope>
    <source>
        <strain evidence="6">CCUG 58938</strain>
    </source>
</reference>
<dbReference type="SUPFAM" id="SSF46689">
    <property type="entry name" value="Homeodomain-like"/>
    <property type="match status" value="1"/>
</dbReference>
<keyword evidence="1" id="KW-0805">Transcription regulation</keyword>
<keyword evidence="6" id="KW-1185">Reference proteome</keyword>
<evidence type="ECO:0000256" key="2">
    <source>
        <dbReference type="ARBA" id="ARBA00023125"/>
    </source>
</evidence>
<dbReference type="Pfam" id="PF20240">
    <property type="entry name" value="DUF6597"/>
    <property type="match status" value="1"/>
</dbReference>
<evidence type="ECO:0000256" key="1">
    <source>
        <dbReference type="ARBA" id="ARBA00023015"/>
    </source>
</evidence>
<accession>A0ABW3KBU7</accession>
<comment type="caution">
    <text evidence="5">The sequence shown here is derived from an EMBL/GenBank/DDBJ whole genome shotgun (WGS) entry which is preliminary data.</text>
</comment>
<gene>
    <name evidence="5" type="ORF">ACFQ21_27420</name>
</gene>
<dbReference type="EMBL" id="JBHTKA010000015">
    <property type="protein sequence ID" value="MFD1003086.1"/>
    <property type="molecule type" value="Genomic_DNA"/>
</dbReference>
<keyword evidence="2" id="KW-0238">DNA-binding</keyword>
<dbReference type="Gene3D" id="1.10.10.60">
    <property type="entry name" value="Homeodomain-like"/>
    <property type="match status" value="1"/>
</dbReference>
<protein>
    <submittedName>
        <fullName evidence="5">Helix-turn-helix domain-containing protein</fullName>
    </submittedName>
</protein>
<dbReference type="SMART" id="SM00342">
    <property type="entry name" value="HTH_ARAC"/>
    <property type="match status" value="1"/>
</dbReference>